<evidence type="ECO:0000256" key="2">
    <source>
        <dbReference type="SAM" id="Phobius"/>
    </source>
</evidence>
<keyword evidence="2" id="KW-1133">Transmembrane helix</keyword>
<accession>A0A4Q2D2T8</accession>
<protein>
    <submittedName>
        <fullName evidence="3">Uncharacterized protein</fullName>
    </submittedName>
</protein>
<organism evidence="3 4">
    <name type="scientific">Candolleomyces aberdarensis</name>
    <dbReference type="NCBI Taxonomy" id="2316362"/>
    <lineage>
        <taxon>Eukaryota</taxon>
        <taxon>Fungi</taxon>
        <taxon>Dikarya</taxon>
        <taxon>Basidiomycota</taxon>
        <taxon>Agaricomycotina</taxon>
        <taxon>Agaricomycetes</taxon>
        <taxon>Agaricomycetidae</taxon>
        <taxon>Agaricales</taxon>
        <taxon>Agaricineae</taxon>
        <taxon>Psathyrellaceae</taxon>
        <taxon>Candolleomyces</taxon>
    </lineage>
</organism>
<feature type="transmembrane region" description="Helical" evidence="2">
    <location>
        <begin position="215"/>
        <end position="235"/>
    </location>
</feature>
<evidence type="ECO:0000313" key="3">
    <source>
        <dbReference type="EMBL" id="RXW13122.1"/>
    </source>
</evidence>
<gene>
    <name evidence="3" type="ORF">EST38_g12732</name>
</gene>
<comment type="caution">
    <text evidence="3">The sequence shown here is derived from an EMBL/GenBank/DDBJ whole genome shotgun (WGS) entry which is preliminary data.</text>
</comment>
<reference evidence="3 4" key="1">
    <citation type="submission" date="2019-01" db="EMBL/GenBank/DDBJ databases">
        <title>Draft genome sequence of Psathyrella aberdarensis IHI B618.</title>
        <authorList>
            <person name="Buettner E."/>
            <person name="Kellner H."/>
        </authorList>
    </citation>
    <scope>NUCLEOTIDE SEQUENCE [LARGE SCALE GENOMIC DNA]</scope>
    <source>
        <strain evidence="3 4">IHI B618</strain>
    </source>
</reference>
<keyword evidence="2" id="KW-0472">Membrane</keyword>
<keyword evidence="4" id="KW-1185">Reference proteome</keyword>
<dbReference type="EMBL" id="SDEE01001007">
    <property type="protein sequence ID" value="RXW13122.1"/>
    <property type="molecule type" value="Genomic_DNA"/>
</dbReference>
<name>A0A4Q2D2T8_9AGAR</name>
<dbReference type="Proteomes" id="UP000290288">
    <property type="component" value="Unassembled WGS sequence"/>
</dbReference>
<keyword evidence="2" id="KW-0812">Transmembrane</keyword>
<feature type="region of interest" description="Disordered" evidence="1">
    <location>
        <begin position="443"/>
        <end position="480"/>
    </location>
</feature>
<feature type="transmembrane region" description="Helical" evidence="2">
    <location>
        <begin position="131"/>
        <end position="151"/>
    </location>
</feature>
<proteinExistence type="predicted"/>
<feature type="compositionally biased region" description="Low complexity" evidence="1">
    <location>
        <begin position="451"/>
        <end position="461"/>
    </location>
</feature>
<sequence length="514" mass="56124">MPWHWPAEGLLLPAHLLGGDQLPWDTASERLITAVLTASQRVLSAKPAFAHLFCDLAKTLLVKNLVALSCEIAPVTVLPVPVAEEIIYIPTRTAPVSTITPAPELIPQFTPQAGPNTLLEYVPPPDYMDLIIPYSLMFIWFIGTVLLVIAFSSGGLSCFKRTLQASSSSRLHADKRDENVRATSPDMRIELEPPVDQAFISPPASYSLRFPIPSMAQAAGLLVLLTILFGGSLPLDFASQLVAAVTEAVQPVLRLAIMPYLVNIFSGLAKTLRVENLPPFPCDISALIDDIVLPLSPPAWPDVVAKNFVPGYDNLIDVYFPVVFLCVIGMEEPRRPQAPSIPCADRWPENRHEDLRQASSDMGSELEPLADQDSISPPAVYVVGHEITYKKLIYVYYEEGESTPFDVETFNEFVSHRQKTRYDPDNVPPSRFTEIVEDPVQSVDEPFSPITPVTPSSDAASPTPPVNSTSGEGTPSEFLENLSSSSTVDYAPVDTRAATASLGDDWMFIVGSAK</sequence>
<evidence type="ECO:0000256" key="1">
    <source>
        <dbReference type="SAM" id="MobiDB-lite"/>
    </source>
</evidence>
<dbReference type="AlphaFoldDB" id="A0A4Q2D2T8"/>
<evidence type="ECO:0000313" key="4">
    <source>
        <dbReference type="Proteomes" id="UP000290288"/>
    </source>
</evidence>
<dbReference type="OrthoDB" id="10409422at2759"/>